<sequence>MSDDQPISDTDAIFARAYASAIKDKFQLDVGEHNCILTSPVTQGGMAAGDLIYPQMTNYLIYKFADALQYSDNPSYTGGSAGSYISQLRSYMDWIKTKGSPSQAAVDRMNRARDAATSASTNYFQVLSQAQSQFNQVKELFPNMNFWQWAASYYPPLTAADRTYKAVQTELYQAMQAYYGPDAATISGYMNSITNAHSATPLPGFNQHGLLDDQDLIANAIRYANSGVKSPEQPITQSTIRVPAYSIQTYISTVQAWITAAGNGATRDQVVTIDISQGMNTSWEDYGFKNVQGGGEAGFWPFLSADVYSNNKWQTRTLSTSGREDSISIQLAMIGIQKFDIRPGEWDVSNIKALFPDRLPDAPDVLSSKYAKVVSVLVGYDVELKVEFASELREEVDKIYQEVKSTGGRMSIFGFRVSAGAGNGAADRVETKFDDVKWDKDSGSMSLTPTAGQVYPTILGAVAQRFD</sequence>
<accession>A0A9P5PGE7</accession>
<dbReference type="Proteomes" id="UP000772434">
    <property type="component" value="Unassembled WGS sequence"/>
</dbReference>
<dbReference type="AlphaFoldDB" id="A0A9P5PGE7"/>
<proteinExistence type="predicted"/>
<dbReference type="OrthoDB" id="2833384at2759"/>
<evidence type="ECO:0000313" key="2">
    <source>
        <dbReference type="Proteomes" id="UP000772434"/>
    </source>
</evidence>
<reference evidence="1" key="1">
    <citation type="submission" date="2020-11" db="EMBL/GenBank/DDBJ databases">
        <authorList>
            <consortium name="DOE Joint Genome Institute"/>
            <person name="Ahrendt S."/>
            <person name="Riley R."/>
            <person name="Andreopoulos W."/>
            <person name="Labutti K."/>
            <person name="Pangilinan J."/>
            <person name="Ruiz-Duenas F.J."/>
            <person name="Barrasa J.M."/>
            <person name="Sanchez-Garcia M."/>
            <person name="Camarero S."/>
            <person name="Miyauchi S."/>
            <person name="Serrano A."/>
            <person name="Linde D."/>
            <person name="Babiker R."/>
            <person name="Drula E."/>
            <person name="Ayuso-Fernandez I."/>
            <person name="Pacheco R."/>
            <person name="Padilla G."/>
            <person name="Ferreira P."/>
            <person name="Barriuso J."/>
            <person name="Kellner H."/>
            <person name="Castanera R."/>
            <person name="Alfaro M."/>
            <person name="Ramirez L."/>
            <person name="Pisabarro A.G."/>
            <person name="Kuo A."/>
            <person name="Tritt A."/>
            <person name="Lipzen A."/>
            <person name="He G."/>
            <person name="Yan M."/>
            <person name="Ng V."/>
            <person name="Cullen D."/>
            <person name="Martin F."/>
            <person name="Rosso M.-N."/>
            <person name="Henrissat B."/>
            <person name="Hibbett D."/>
            <person name="Martinez A.T."/>
            <person name="Grigoriev I.V."/>
        </authorList>
    </citation>
    <scope>NUCLEOTIDE SEQUENCE</scope>
    <source>
        <strain evidence="1">AH 40177</strain>
    </source>
</reference>
<comment type="caution">
    <text evidence="1">The sequence shown here is derived from an EMBL/GenBank/DDBJ whole genome shotgun (WGS) entry which is preliminary data.</text>
</comment>
<keyword evidence="2" id="KW-1185">Reference proteome</keyword>
<protein>
    <submittedName>
        <fullName evidence="1">Uncharacterized protein</fullName>
    </submittedName>
</protein>
<dbReference type="EMBL" id="JADNRY010000159">
    <property type="protein sequence ID" value="KAF9062906.1"/>
    <property type="molecule type" value="Genomic_DNA"/>
</dbReference>
<organism evidence="1 2">
    <name type="scientific">Rhodocollybia butyracea</name>
    <dbReference type="NCBI Taxonomy" id="206335"/>
    <lineage>
        <taxon>Eukaryota</taxon>
        <taxon>Fungi</taxon>
        <taxon>Dikarya</taxon>
        <taxon>Basidiomycota</taxon>
        <taxon>Agaricomycotina</taxon>
        <taxon>Agaricomycetes</taxon>
        <taxon>Agaricomycetidae</taxon>
        <taxon>Agaricales</taxon>
        <taxon>Marasmiineae</taxon>
        <taxon>Omphalotaceae</taxon>
        <taxon>Rhodocollybia</taxon>
    </lineage>
</organism>
<gene>
    <name evidence="1" type="ORF">BDP27DRAFT_1451549</name>
</gene>
<evidence type="ECO:0000313" key="1">
    <source>
        <dbReference type="EMBL" id="KAF9062906.1"/>
    </source>
</evidence>
<name>A0A9P5PGE7_9AGAR</name>